<comment type="caution">
    <text evidence="1">The sequence shown here is derived from an EMBL/GenBank/DDBJ whole genome shotgun (WGS) entry which is preliminary data.</text>
</comment>
<keyword evidence="2" id="KW-1185">Reference proteome</keyword>
<organism evidence="1 2">
    <name type="scientific">Chloroflexus islandicus</name>
    <dbReference type="NCBI Taxonomy" id="1707952"/>
    <lineage>
        <taxon>Bacteria</taxon>
        <taxon>Bacillati</taxon>
        <taxon>Chloroflexota</taxon>
        <taxon>Chloroflexia</taxon>
        <taxon>Chloroflexales</taxon>
        <taxon>Chloroflexineae</taxon>
        <taxon>Chloroflexaceae</taxon>
        <taxon>Chloroflexus</taxon>
    </lineage>
</organism>
<dbReference type="OrthoDB" id="9804920at2"/>
<accession>A0A178MJP0</accession>
<protein>
    <submittedName>
        <fullName evidence="1">Peptidase</fullName>
    </submittedName>
</protein>
<dbReference type="GO" id="GO:0070573">
    <property type="term" value="F:metallodipeptidase activity"/>
    <property type="evidence" value="ECO:0007669"/>
    <property type="project" value="InterPro"/>
</dbReference>
<dbReference type="CDD" id="cd01301">
    <property type="entry name" value="rDP_like"/>
    <property type="match status" value="1"/>
</dbReference>
<gene>
    <name evidence="1" type="ORF">A6A03_08520</name>
</gene>
<dbReference type="GO" id="GO:0006508">
    <property type="term" value="P:proteolysis"/>
    <property type="evidence" value="ECO:0007669"/>
    <property type="project" value="InterPro"/>
</dbReference>
<dbReference type="InterPro" id="IPR008257">
    <property type="entry name" value="Pept_M19"/>
</dbReference>
<dbReference type="InterPro" id="IPR032466">
    <property type="entry name" value="Metal_Hydrolase"/>
</dbReference>
<proteinExistence type="predicted"/>
<dbReference type="AlphaFoldDB" id="A0A178MJP0"/>
<dbReference type="RefSeq" id="WP_066783174.1">
    <property type="nucleotide sequence ID" value="NZ_LWQS01000033.1"/>
</dbReference>
<evidence type="ECO:0000313" key="1">
    <source>
        <dbReference type="EMBL" id="OAN48224.1"/>
    </source>
</evidence>
<dbReference type="PANTHER" id="PTHR10443">
    <property type="entry name" value="MICROSOMAL DIPEPTIDASE"/>
    <property type="match status" value="1"/>
</dbReference>
<dbReference type="Proteomes" id="UP000078287">
    <property type="component" value="Unassembled WGS sequence"/>
</dbReference>
<dbReference type="SUPFAM" id="SSF51556">
    <property type="entry name" value="Metallo-dependent hydrolases"/>
    <property type="match status" value="1"/>
</dbReference>
<evidence type="ECO:0000313" key="2">
    <source>
        <dbReference type="Proteomes" id="UP000078287"/>
    </source>
</evidence>
<reference evidence="1 2" key="1">
    <citation type="submission" date="2016-04" db="EMBL/GenBank/DDBJ databases">
        <title>Chloroflexus islandicus sp. nov., a thermophilic filamentous anoxygenic phototrophic bacterium from geyser Strokkur (Iceland).</title>
        <authorList>
            <person name="Gaisin V.A."/>
            <person name="Kalashnikov A.M."/>
            <person name="Sukhacheva M.V."/>
            <person name="Grouzdev D.S."/>
            <person name="Ivanov T.M."/>
            <person name="Kuznetsov B."/>
            <person name="Gorlenko V.M."/>
        </authorList>
    </citation>
    <scope>NUCLEOTIDE SEQUENCE [LARGE SCALE GENOMIC DNA]</scope>
    <source>
        <strain evidence="2">isl-2</strain>
    </source>
</reference>
<dbReference type="Gene3D" id="3.20.20.140">
    <property type="entry name" value="Metal-dependent hydrolases"/>
    <property type="match status" value="1"/>
</dbReference>
<dbReference type="PANTHER" id="PTHR10443:SF12">
    <property type="entry name" value="DIPEPTIDASE"/>
    <property type="match status" value="1"/>
</dbReference>
<dbReference type="EMBL" id="LWQS01000033">
    <property type="protein sequence ID" value="OAN48224.1"/>
    <property type="molecule type" value="Genomic_DNA"/>
</dbReference>
<dbReference type="PROSITE" id="PS51365">
    <property type="entry name" value="RENAL_DIPEPTIDASE_2"/>
    <property type="match status" value="1"/>
</dbReference>
<dbReference type="STRING" id="1707952.A6A03_08520"/>
<name>A0A178MJP0_9CHLR</name>
<dbReference type="Pfam" id="PF01244">
    <property type="entry name" value="Peptidase_M19"/>
    <property type="match status" value="1"/>
</dbReference>
<sequence>MTTSTWPPVFDGHNDVVLDLYRPEPGKERDFFTASPHGHLDLPRARAGGFGGGFFAIYVPPPPAPKPLAEPLPEPPYHLPLPPALDHDYALRTTLAMAARLFRVEAESQGQLRVCRTAGEIADCLANNVIAAVFHIEGAEAIGPDLAELEVLYQAGLRSLGPVWSRPNIFGYGVPFAFPASPDTGPGLTEAGKALVKACNRLRILIDLSHLNEAGFWDVARLSDAPLVATHSNAHAICPSSRNLTDRQLAAIRESGGMVGLNFAVTFLRPDGKRDANMPLAVMVQHIQYLVERLGIDHVGFGSDFDGALMPAAIGDVRGLPRLLQALAEAGFTPAELRKLAYENWLRVLRLTWGG</sequence>
<dbReference type="InterPro" id="IPR000180">
    <property type="entry name" value="Dipep_AS"/>
</dbReference>
<dbReference type="PROSITE" id="PS00869">
    <property type="entry name" value="RENAL_DIPEPTIDASE_1"/>
    <property type="match status" value="1"/>
</dbReference>